<keyword evidence="4" id="KW-0812">Transmembrane</keyword>
<evidence type="ECO:0000313" key="9">
    <source>
        <dbReference type="EMBL" id="CAF3718902.1"/>
    </source>
</evidence>
<organism evidence="7 11">
    <name type="scientific">Adineta steineri</name>
    <dbReference type="NCBI Taxonomy" id="433720"/>
    <lineage>
        <taxon>Eukaryota</taxon>
        <taxon>Metazoa</taxon>
        <taxon>Spiralia</taxon>
        <taxon>Gnathifera</taxon>
        <taxon>Rotifera</taxon>
        <taxon>Eurotatoria</taxon>
        <taxon>Bdelloidea</taxon>
        <taxon>Adinetida</taxon>
        <taxon>Adinetidae</taxon>
        <taxon>Adineta</taxon>
    </lineage>
</organism>
<dbReference type="Proteomes" id="UP000663891">
    <property type="component" value="Unassembled WGS sequence"/>
</dbReference>
<keyword evidence="1" id="KW-0677">Repeat</keyword>
<feature type="domain" description="RRM" evidence="5">
    <location>
        <begin position="250"/>
        <end position="330"/>
    </location>
</feature>
<evidence type="ECO:0000313" key="7">
    <source>
        <dbReference type="EMBL" id="CAF1215256.1"/>
    </source>
</evidence>
<dbReference type="SUPFAM" id="SSF54928">
    <property type="entry name" value="RNA-binding domain, RBD"/>
    <property type="match status" value="2"/>
</dbReference>
<dbReference type="PANTHER" id="PTHR24012">
    <property type="entry name" value="RNA BINDING PROTEIN"/>
    <property type="match status" value="1"/>
</dbReference>
<dbReference type="EMBL" id="CAJNON010000333">
    <property type="protein sequence ID" value="CAF1202382.1"/>
    <property type="molecule type" value="Genomic_DNA"/>
</dbReference>
<dbReference type="Proteomes" id="UP000663881">
    <property type="component" value="Unassembled WGS sequence"/>
</dbReference>
<evidence type="ECO:0000313" key="10">
    <source>
        <dbReference type="EMBL" id="CAF3750619.1"/>
    </source>
</evidence>
<dbReference type="EMBL" id="CAJNOG010000389">
    <property type="protein sequence ID" value="CAF1215256.1"/>
    <property type="molecule type" value="Genomic_DNA"/>
</dbReference>
<dbReference type="Proteomes" id="UP000663868">
    <property type="component" value="Unassembled WGS sequence"/>
</dbReference>
<dbReference type="AlphaFoldDB" id="A0A814XG25"/>
<dbReference type="InterPro" id="IPR035979">
    <property type="entry name" value="RBD_domain_sf"/>
</dbReference>
<accession>A0A814XG25</accession>
<reference evidence="7" key="1">
    <citation type="submission" date="2021-02" db="EMBL/GenBank/DDBJ databases">
        <authorList>
            <person name="Nowell W R."/>
        </authorList>
    </citation>
    <scope>NUCLEOTIDE SEQUENCE</scope>
</reference>
<evidence type="ECO:0000313" key="8">
    <source>
        <dbReference type="EMBL" id="CAF3564985.1"/>
    </source>
</evidence>
<evidence type="ECO:0000259" key="5">
    <source>
        <dbReference type="PROSITE" id="PS50102"/>
    </source>
</evidence>
<sequence length="465" mass="51610">MSTIVVHQPSQTPPLHHLLSDPHSTDHVQQQHSIIASNMALAAEREAYLRLAQHSMDNSRQFAPNINSRSPKAYGGYIISNYKYTVVIVAGITIIIIITISLVSDMEGDVVLLGLMDWNAGGSTATQFIPLPTTTEAPPTQPHAAGYDQQRTPYSNGISSYNQALSDTNLYIKNLPADYSDKDLAALVEGCGKIKSMKAIIDKQTNKCKGFGFIDFESHEDAQNAIAELQKKGYTAQLAKSSQQQEQDETNLYFANLDTNMTEQDLRIELSKHGSVVSVRILRDQQKQSRGVGFARMSDRKQCQDIIDQFHNKTFPGFTDKPVQVKFADASKNKKIYKSTLDEMKGGPPIYSPMDQQGSYPHQALVYSQWGSGPPQQIQAQQAPPHQMYGQAAPLRQPLAGFNHLNPSYMPLQHELGTAFVLPQQLQQLQIANGHHAGGYCVLNPSHPTIFMQAQQQSQQQLHDQ</sequence>
<dbReference type="EMBL" id="CAJOAY010000700">
    <property type="protein sequence ID" value="CAF3718902.1"/>
    <property type="molecule type" value="Genomic_DNA"/>
</dbReference>
<protein>
    <recommendedName>
        <fullName evidence="5">RRM domain-containing protein</fullName>
    </recommendedName>
</protein>
<feature type="transmembrane region" description="Helical" evidence="4">
    <location>
        <begin position="84"/>
        <end position="103"/>
    </location>
</feature>
<dbReference type="Proteomes" id="UP000663844">
    <property type="component" value="Unassembled WGS sequence"/>
</dbReference>
<dbReference type="EMBL" id="CAJOBB010000783">
    <property type="protein sequence ID" value="CAF3750619.1"/>
    <property type="molecule type" value="Genomic_DNA"/>
</dbReference>
<evidence type="ECO:0000313" key="11">
    <source>
        <dbReference type="Proteomes" id="UP000663845"/>
    </source>
</evidence>
<dbReference type="PRINTS" id="PR00961">
    <property type="entry name" value="HUDSXLRNA"/>
</dbReference>
<dbReference type="Proteomes" id="UP000663845">
    <property type="component" value="Unassembled WGS sequence"/>
</dbReference>
<keyword evidence="4" id="KW-0472">Membrane</keyword>
<dbReference type="GO" id="GO:1990904">
    <property type="term" value="C:ribonucleoprotein complex"/>
    <property type="evidence" value="ECO:0007669"/>
    <property type="project" value="InterPro"/>
</dbReference>
<dbReference type="EMBL" id="CAJOAZ010000177">
    <property type="protein sequence ID" value="CAF3564985.1"/>
    <property type="molecule type" value="Genomic_DNA"/>
</dbReference>
<comment type="caution">
    <text evidence="7">The sequence shown here is derived from an EMBL/GenBank/DDBJ whole genome shotgun (WGS) entry which is preliminary data.</text>
</comment>
<evidence type="ECO:0000256" key="3">
    <source>
        <dbReference type="PROSITE-ProRule" id="PRU00176"/>
    </source>
</evidence>
<dbReference type="InterPro" id="IPR002343">
    <property type="entry name" value="Hud_Sxl_RNA"/>
</dbReference>
<evidence type="ECO:0000256" key="2">
    <source>
        <dbReference type="ARBA" id="ARBA00022884"/>
    </source>
</evidence>
<dbReference type="OrthoDB" id="271725at2759"/>
<keyword evidence="2 3" id="KW-0694">RNA-binding</keyword>
<evidence type="ECO:0000256" key="1">
    <source>
        <dbReference type="ARBA" id="ARBA00022737"/>
    </source>
</evidence>
<evidence type="ECO:0000256" key="4">
    <source>
        <dbReference type="SAM" id="Phobius"/>
    </source>
</evidence>
<evidence type="ECO:0000313" key="6">
    <source>
        <dbReference type="EMBL" id="CAF1202382.1"/>
    </source>
</evidence>
<proteinExistence type="predicted"/>
<dbReference type="PROSITE" id="PS50102">
    <property type="entry name" value="RRM"/>
    <property type="match status" value="2"/>
</dbReference>
<dbReference type="Pfam" id="PF00076">
    <property type="entry name" value="RRM_1"/>
    <property type="match status" value="2"/>
</dbReference>
<feature type="domain" description="RRM" evidence="5">
    <location>
        <begin position="168"/>
        <end position="243"/>
    </location>
</feature>
<name>A0A814XG25_9BILA</name>
<dbReference type="Gene3D" id="3.30.70.330">
    <property type="match status" value="2"/>
</dbReference>
<dbReference type="InterPro" id="IPR000504">
    <property type="entry name" value="RRM_dom"/>
</dbReference>
<dbReference type="SMART" id="SM00360">
    <property type="entry name" value="RRM"/>
    <property type="match status" value="2"/>
</dbReference>
<dbReference type="GO" id="GO:0003723">
    <property type="term" value="F:RNA binding"/>
    <property type="evidence" value="ECO:0007669"/>
    <property type="project" value="UniProtKB-UniRule"/>
</dbReference>
<dbReference type="InterPro" id="IPR012677">
    <property type="entry name" value="Nucleotide-bd_a/b_plait_sf"/>
</dbReference>
<gene>
    <name evidence="7" type="ORF">JYZ213_LOCUS27690</name>
    <name evidence="10" type="ORF">KXQ929_LOCUS14216</name>
    <name evidence="9" type="ORF">OKA104_LOCUS13717</name>
    <name evidence="8" type="ORF">OXD698_LOCUS4609</name>
    <name evidence="6" type="ORF">VCS650_LOCUS25706</name>
</gene>
<keyword evidence="4" id="KW-1133">Transmembrane helix</keyword>